<dbReference type="EMBL" id="JAFBIT010000003">
    <property type="protein sequence ID" value="MCF2652851.1"/>
    <property type="molecule type" value="Genomic_DNA"/>
</dbReference>
<dbReference type="Proteomes" id="UP001299220">
    <property type="component" value="Unassembled WGS sequence"/>
</dbReference>
<comment type="caution">
    <text evidence="1">The sequence shown here is derived from an EMBL/GenBank/DDBJ whole genome shotgun (WGS) entry which is preliminary data.</text>
</comment>
<evidence type="ECO:0000313" key="1">
    <source>
        <dbReference type="EMBL" id="MCF2652851.1"/>
    </source>
</evidence>
<evidence type="ECO:0008006" key="3">
    <source>
        <dbReference type="Google" id="ProtNLM"/>
    </source>
</evidence>
<sequence>MANKVVAFFVEGPTEIEFYKAVIQHVRAVMQTPFDCTFEWVDMRGIGKYKNDALRKFKHLQNKHPGEDISAILCIDTDAFDLSKKPPINKNDVKKSLETSGAQKVCYIEARDSIEDWFLSDLEGVVSYLGLLKGTKRPSGNGQAALKALFIRAHKVYLKGSKTENFIKKLNIAKIISLNCKAIRPLCQILGLDCKKVCGKDHSSKRSK</sequence>
<reference evidence="1 2" key="1">
    <citation type="submission" date="2020-12" db="EMBL/GenBank/DDBJ databases">
        <title>Whole genome sequences of gut porcine anaerobes.</title>
        <authorList>
            <person name="Kubasova T."/>
            <person name="Jahodarova E."/>
            <person name="Rychlik I."/>
        </authorList>
    </citation>
    <scope>NUCLEOTIDE SEQUENCE [LARGE SCALE GENOMIC DNA]</scope>
    <source>
        <strain evidence="1 2">An867</strain>
    </source>
</reference>
<evidence type="ECO:0000313" key="2">
    <source>
        <dbReference type="Proteomes" id="UP001299220"/>
    </source>
</evidence>
<gene>
    <name evidence="1" type="ORF">JQM67_09580</name>
</gene>
<organism evidence="1 2">
    <name type="scientific">Anaeromassilibacillus senegalensis</name>
    <dbReference type="NCBI Taxonomy" id="1673717"/>
    <lineage>
        <taxon>Bacteria</taxon>
        <taxon>Bacillati</taxon>
        <taxon>Bacillota</taxon>
        <taxon>Clostridia</taxon>
        <taxon>Eubacteriales</taxon>
        <taxon>Acutalibacteraceae</taxon>
        <taxon>Anaeromassilibacillus</taxon>
    </lineage>
</organism>
<name>A0ABS9CNY2_9FIRM</name>
<dbReference type="RefSeq" id="WP_235323896.1">
    <property type="nucleotide sequence ID" value="NZ_JAFBIT010000003.1"/>
</dbReference>
<proteinExistence type="predicted"/>
<keyword evidence="2" id="KW-1185">Reference proteome</keyword>
<accession>A0ABS9CNY2</accession>
<protein>
    <recommendedName>
        <fullName evidence="3">DUF4276 family protein</fullName>
    </recommendedName>
</protein>